<dbReference type="SUPFAM" id="SSF46785">
    <property type="entry name" value="Winged helix' DNA-binding domain"/>
    <property type="match status" value="1"/>
</dbReference>
<keyword evidence="2" id="KW-0805">Transcription regulation</keyword>
<proteinExistence type="inferred from homology"/>
<dbReference type="Proteomes" id="UP000490980">
    <property type="component" value="Unassembled WGS sequence"/>
</dbReference>
<dbReference type="GO" id="GO:0003700">
    <property type="term" value="F:DNA-binding transcription factor activity"/>
    <property type="evidence" value="ECO:0007669"/>
    <property type="project" value="InterPro"/>
</dbReference>
<feature type="domain" description="HTH lysR-type" evidence="5">
    <location>
        <begin position="3"/>
        <end position="60"/>
    </location>
</feature>
<evidence type="ECO:0000256" key="3">
    <source>
        <dbReference type="ARBA" id="ARBA00023125"/>
    </source>
</evidence>
<dbReference type="PANTHER" id="PTHR30126">
    <property type="entry name" value="HTH-TYPE TRANSCRIPTIONAL REGULATOR"/>
    <property type="match status" value="1"/>
</dbReference>
<evidence type="ECO:0000259" key="5">
    <source>
        <dbReference type="PROSITE" id="PS50931"/>
    </source>
</evidence>
<comment type="similarity">
    <text evidence="1">Belongs to the LysR transcriptional regulatory family.</text>
</comment>
<evidence type="ECO:0000256" key="2">
    <source>
        <dbReference type="ARBA" id="ARBA00023015"/>
    </source>
</evidence>
<dbReference type="GO" id="GO:0000976">
    <property type="term" value="F:transcription cis-regulatory region binding"/>
    <property type="evidence" value="ECO:0007669"/>
    <property type="project" value="TreeGrafter"/>
</dbReference>
<dbReference type="Gene3D" id="3.40.190.290">
    <property type="match status" value="1"/>
</dbReference>
<dbReference type="InterPro" id="IPR036390">
    <property type="entry name" value="WH_DNA-bd_sf"/>
</dbReference>
<dbReference type="EMBL" id="JAARLZ010000004">
    <property type="protein sequence ID" value="NII06454.1"/>
    <property type="molecule type" value="Genomic_DNA"/>
</dbReference>
<dbReference type="Gene3D" id="1.10.10.10">
    <property type="entry name" value="Winged helix-like DNA-binding domain superfamily/Winged helix DNA-binding domain"/>
    <property type="match status" value="1"/>
</dbReference>
<evidence type="ECO:0000256" key="1">
    <source>
        <dbReference type="ARBA" id="ARBA00009437"/>
    </source>
</evidence>
<sequence>MALSSESVNVFLTVLDRGSFSAAARALGRVPSAVSMTISQLETDLGVALFDRSGREPQPTDAARALEPRARHIASQLRQMEADALSLHHGLERRLTIAVVPELVSAPWTDPLAVLAGEFPSLEVDVTSAPQRDALRLLHEGEVDLAIAFQREHLDEREGFEVVDSDTMVAVVAAGFRPPGQRRRRLRLEDLLDLRQIVMTGRSGTHVDSRLIFSRSVWHTDNPSATLRLVQAGLGWALLPRALAQPLIEAGELFAIEFDNTGNQLHLLVDIVWSRERPLGLAARRLIELMKHADRGNVGGRTTRPSPP</sequence>
<organism evidence="6 7">
    <name type="scientific">Luteibacter anthropi</name>
    <dbReference type="NCBI Taxonomy" id="564369"/>
    <lineage>
        <taxon>Bacteria</taxon>
        <taxon>Pseudomonadati</taxon>
        <taxon>Pseudomonadota</taxon>
        <taxon>Gammaproteobacteria</taxon>
        <taxon>Lysobacterales</taxon>
        <taxon>Rhodanobacteraceae</taxon>
        <taxon>Luteibacter</taxon>
    </lineage>
</organism>
<gene>
    <name evidence="6" type="ORF">HBF25_08665</name>
</gene>
<dbReference type="Pfam" id="PF00126">
    <property type="entry name" value="HTH_1"/>
    <property type="match status" value="1"/>
</dbReference>
<dbReference type="SUPFAM" id="SSF53850">
    <property type="entry name" value="Periplasmic binding protein-like II"/>
    <property type="match status" value="1"/>
</dbReference>
<evidence type="ECO:0000256" key="4">
    <source>
        <dbReference type="ARBA" id="ARBA00023163"/>
    </source>
</evidence>
<dbReference type="PANTHER" id="PTHR30126:SF91">
    <property type="entry name" value="LYSR FAMILY TRANSCRIPTIONAL REGULATOR"/>
    <property type="match status" value="1"/>
</dbReference>
<protein>
    <submittedName>
        <fullName evidence="6">LysR family transcriptional regulator</fullName>
    </submittedName>
</protein>
<keyword evidence="7" id="KW-1185">Reference proteome</keyword>
<evidence type="ECO:0000313" key="6">
    <source>
        <dbReference type="EMBL" id="NII06454.1"/>
    </source>
</evidence>
<keyword evidence="3" id="KW-0238">DNA-binding</keyword>
<dbReference type="CDD" id="cd05466">
    <property type="entry name" value="PBP2_LTTR_substrate"/>
    <property type="match status" value="1"/>
</dbReference>
<dbReference type="InterPro" id="IPR000847">
    <property type="entry name" value="LysR_HTH_N"/>
</dbReference>
<dbReference type="RefSeq" id="WP_166947469.1">
    <property type="nucleotide sequence ID" value="NZ_JAARLZ010000004.1"/>
</dbReference>
<dbReference type="AlphaFoldDB" id="A0A7X5ZI60"/>
<dbReference type="PROSITE" id="PS50931">
    <property type="entry name" value="HTH_LYSR"/>
    <property type="match status" value="1"/>
</dbReference>
<accession>A0A7X5ZI60</accession>
<dbReference type="Pfam" id="PF03466">
    <property type="entry name" value="LysR_substrate"/>
    <property type="match status" value="1"/>
</dbReference>
<dbReference type="InterPro" id="IPR005119">
    <property type="entry name" value="LysR_subst-bd"/>
</dbReference>
<comment type="caution">
    <text evidence="6">The sequence shown here is derived from an EMBL/GenBank/DDBJ whole genome shotgun (WGS) entry which is preliminary data.</text>
</comment>
<evidence type="ECO:0000313" key="7">
    <source>
        <dbReference type="Proteomes" id="UP000490980"/>
    </source>
</evidence>
<name>A0A7X5ZI60_9GAMM</name>
<dbReference type="InterPro" id="IPR036388">
    <property type="entry name" value="WH-like_DNA-bd_sf"/>
</dbReference>
<keyword evidence="4" id="KW-0804">Transcription</keyword>
<reference evidence="6 7" key="1">
    <citation type="submission" date="2020-03" db="EMBL/GenBank/DDBJ databases">
        <authorList>
            <person name="Lai Q."/>
        </authorList>
    </citation>
    <scope>NUCLEOTIDE SEQUENCE [LARGE SCALE GENOMIC DNA]</scope>
    <source>
        <strain evidence="6 7">CCUG 25036</strain>
    </source>
</reference>